<gene>
    <name evidence="1" type="ORF">BQ8482_280018</name>
</gene>
<evidence type="ECO:0000313" key="2">
    <source>
        <dbReference type="Proteomes" id="UP000245698"/>
    </source>
</evidence>
<protein>
    <submittedName>
        <fullName evidence="1">Uncharacterized protein</fullName>
    </submittedName>
</protein>
<organism evidence="1 2">
    <name type="scientific">Mesorhizobium delmotii</name>
    <dbReference type="NCBI Taxonomy" id="1631247"/>
    <lineage>
        <taxon>Bacteria</taxon>
        <taxon>Pseudomonadati</taxon>
        <taxon>Pseudomonadota</taxon>
        <taxon>Alphaproteobacteria</taxon>
        <taxon>Hyphomicrobiales</taxon>
        <taxon>Phyllobacteriaceae</taxon>
        <taxon>Mesorhizobium</taxon>
    </lineage>
</organism>
<keyword evidence="2" id="KW-1185">Reference proteome</keyword>
<proteinExistence type="predicted"/>
<evidence type="ECO:0000313" key="1">
    <source>
        <dbReference type="EMBL" id="SJM32292.1"/>
    </source>
</evidence>
<dbReference type="Proteomes" id="UP000245698">
    <property type="component" value="Unassembled WGS sequence"/>
</dbReference>
<dbReference type="AlphaFoldDB" id="A0A2P9AMC0"/>
<accession>A0A2P9AMC0</accession>
<sequence>MPVPFADRKDAIRAELIRRATRGLMITYAELSRAVGIPDMGYWKPVLDEISREETSKGLPDITFLVVSRERGLPSPIGFKPAKPGSPSQERRAVEAIREAFEYYRPPRA</sequence>
<reference evidence="2" key="1">
    <citation type="submission" date="2016-12" db="EMBL/GenBank/DDBJ databases">
        <authorList>
            <person name="Brunel B."/>
        </authorList>
    </citation>
    <scope>NUCLEOTIDE SEQUENCE [LARGE SCALE GENOMIC DNA]</scope>
</reference>
<dbReference type="EMBL" id="FUIG01000035">
    <property type="protein sequence ID" value="SJM32292.1"/>
    <property type="molecule type" value="Genomic_DNA"/>
</dbReference>
<name>A0A2P9AMC0_9HYPH</name>